<keyword evidence="7 11" id="KW-1133">Transmembrane helix</keyword>
<dbReference type="InterPro" id="IPR003849">
    <property type="entry name" value="Preprotein_translocase_YajC"/>
</dbReference>
<evidence type="ECO:0000313" key="13">
    <source>
        <dbReference type="Proteomes" id="UP000824082"/>
    </source>
</evidence>
<dbReference type="PANTHER" id="PTHR33909">
    <property type="entry name" value="SEC TRANSLOCON ACCESSORY COMPLEX SUBUNIT YAJC"/>
    <property type="match status" value="1"/>
</dbReference>
<accession>A0A9D1IST0</accession>
<feature type="coiled-coil region" evidence="10">
    <location>
        <begin position="92"/>
        <end position="119"/>
    </location>
</feature>
<comment type="caution">
    <text evidence="12">The sequence shown here is derived from an EMBL/GenBank/DDBJ whole genome shotgun (WGS) entry which is preliminary data.</text>
</comment>
<keyword evidence="9 11" id="KW-0472">Membrane</keyword>
<comment type="similarity">
    <text evidence="2">Belongs to the YajC family.</text>
</comment>
<reference evidence="12" key="1">
    <citation type="submission" date="2020-10" db="EMBL/GenBank/DDBJ databases">
        <authorList>
            <person name="Gilroy R."/>
        </authorList>
    </citation>
    <scope>NUCLEOTIDE SEQUENCE</scope>
    <source>
        <strain evidence="12">4509</strain>
    </source>
</reference>
<protein>
    <submittedName>
        <fullName evidence="12">Preprotein translocase subunit YajC</fullName>
    </submittedName>
</protein>
<evidence type="ECO:0000256" key="9">
    <source>
        <dbReference type="ARBA" id="ARBA00023136"/>
    </source>
</evidence>
<evidence type="ECO:0000256" key="8">
    <source>
        <dbReference type="ARBA" id="ARBA00023010"/>
    </source>
</evidence>
<dbReference type="GO" id="GO:0005886">
    <property type="term" value="C:plasma membrane"/>
    <property type="evidence" value="ECO:0007669"/>
    <property type="project" value="UniProtKB-SubCell"/>
</dbReference>
<keyword evidence="10" id="KW-0175">Coiled coil</keyword>
<proteinExistence type="inferred from homology"/>
<dbReference type="PANTHER" id="PTHR33909:SF1">
    <property type="entry name" value="SEC TRANSLOCON ACCESSORY COMPLEX SUBUNIT YAJC"/>
    <property type="match status" value="1"/>
</dbReference>
<evidence type="ECO:0000256" key="1">
    <source>
        <dbReference type="ARBA" id="ARBA00004162"/>
    </source>
</evidence>
<keyword evidence="3" id="KW-0813">Transport</keyword>
<evidence type="ECO:0000256" key="6">
    <source>
        <dbReference type="ARBA" id="ARBA00022927"/>
    </source>
</evidence>
<evidence type="ECO:0000256" key="10">
    <source>
        <dbReference type="SAM" id="Coils"/>
    </source>
</evidence>
<keyword evidence="5 11" id="KW-0812">Transmembrane</keyword>
<dbReference type="Pfam" id="PF02699">
    <property type="entry name" value="YajC"/>
    <property type="match status" value="1"/>
</dbReference>
<dbReference type="EMBL" id="DVMX01000051">
    <property type="protein sequence ID" value="HIU41449.1"/>
    <property type="molecule type" value="Genomic_DNA"/>
</dbReference>
<gene>
    <name evidence="12" type="primary">yajC</name>
    <name evidence="12" type="ORF">IAD19_02750</name>
</gene>
<sequence>MGDTASMLLSLIPLVLIFVVMYFLLIRPQRKKDKEQQQMRNNLEVGDEVVTIGGIIGMVVSLKEDNVVIETAGERNKIRIKRWAIQSNETVHDAEEEAAKALKAEKAEKRAAKKDKNAD</sequence>
<feature type="transmembrane region" description="Helical" evidence="11">
    <location>
        <begin position="6"/>
        <end position="26"/>
    </location>
</feature>
<dbReference type="NCBIfam" id="TIGR00739">
    <property type="entry name" value="yajC"/>
    <property type="match status" value="1"/>
</dbReference>
<keyword evidence="6" id="KW-0653">Protein transport</keyword>
<evidence type="ECO:0000256" key="7">
    <source>
        <dbReference type="ARBA" id="ARBA00022989"/>
    </source>
</evidence>
<dbReference type="PRINTS" id="PR01853">
    <property type="entry name" value="YAJCTRNLCASE"/>
</dbReference>
<organism evidence="12 13">
    <name type="scientific">Candidatus Egerieicola faecale</name>
    <dbReference type="NCBI Taxonomy" id="2840774"/>
    <lineage>
        <taxon>Bacteria</taxon>
        <taxon>Bacillati</taxon>
        <taxon>Bacillota</taxon>
        <taxon>Clostridia</taxon>
        <taxon>Eubacteriales</taxon>
        <taxon>Oscillospiraceae</taxon>
        <taxon>Oscillospiraceae incertae sedis</taxon>
        <taxon>Candidatus Egerieicola</taxon>
    </lineage>
</organism>
<evidence type="ECO:0000256" key="3">
    <source>
        <dbReference type="ARBA" id="ARBA00022448"/>
    </source>
</evidence>
<dbReference type="SMART" id="SM01323">
    <property type="entry name" value="YajC"/>
    <property type="match status" value="1"/>
</dbReference>
<evidence type="ECO:0000256" key="5">
    <source>
        <dbReference type="ARBA" id="ARBA00022692"/>
    </source>
</evidence>
<keyword evidence="4" id="KW-1003">Cell membrane</keyword>
<evidence type="ECO:0000256" key="2">
    <source>
        <dbReference type="ARBA" id="ARBA00006742"/>
    </source>
</evidence>
<reference evidence="12" key="2">
    <citation type="journal article" date="2021" name="PeerJ">
        <title>Extensive microbial diversity within the chicken gut microbiome revealed by metagenomics and culture.</title>
        <authorList>
            <person name="Gilroy R."/>
            <person name="Ravi A."/>
            <person name="Getino M."/>
            <person name="Pursley I."/>
            <person name="Horton D.L."/>
            <person name="Alikhan N.F."/>
            <person name="Baker D."/>
            <person name="Gharbi K."/>
            <person name="Hall N."/>
            <person name="Watson M."/>
            <person name="Adriaenssens E.M."/>
            <person name="Foster-Nyarko E."/>
            <person name="Jarju S."/>
            <person name="Secka A."/>
            <person name="Antonio M."/>
            <person name="Oren A."/>
            <person name="Chaudhuri R.R."/>
            <person name="La Ragione R."/>
            <person name="Hildebrand F."/>
            <person name="Pallen M.J."/>
        </authorList>
    </citation>
    <scope>NUCLEOTIDE SEQUENCE</scope>
    <source>
        <strain evidence="12">4509</strain>
    </source>
</reference>
<keyword evidence="8" id="KW-0811">Translocation</keyword>
<evidence type="ECO:0000256" key="11">
    <source>
        <dbReference type="SAM" id="Phobius"/>
    </source>
</evidence>
<evidence type="ECO:0000256" key="4">
    <source>
        <dbReference type="ARBA" id="ARBA00022475"/>
    </source>
</evidence>
<name>A0A9D1IST0_9FIRM</name>
<dbReference type="Proteomes" id="UP000824082">
    <property type="component" value="Unassembled WGS sequence"/>
</dbReference>
<dbReference type="AlphaFoldDB" id="A0A9D1IST0"/>
<evidence type="ECO:0000313" key="12">
    <source>
        <dbReference type="EMBL" id="HIU41449.1"/>
    </source>
</evidence>
<dbReference type="GO" id="GO:0015031">
    <property type="term" value="P:protein transport"/>
    <property type="evidence" value="ECO:0007669"/>
    <property type="project" value="UniProtKB-KW"/>
</dbReference>
<comment type="subcellular location">
    <subcellularLocation>
        <location evidence="1">Cell membrane</location>
        <topology evidence="1">Single-pass membrane protein</topology>
    </subcellularLocation>
</comment>